<dbReference type="Proteomes" id="UP001055072">
    <property type="component" value="Unassembled WGS sequence"/>
</dbReference>
<name>A0ACB8TTM7_9APHY</name>
<evidence type="ECO:0000313" key="2">
    <source>
        <dbReference type="Proteomes" id="UP001055072"/>
    </source>
</evidence>
<dbReference type="EMBL" id="MU274932">
    <property type="protein sequence ID" value="KAI0085286.1"/>
    <property type="molecule type" value="Genomic_DNA"/>
</dbReference>
<proteinExistence type="predicted"/>
<keyword evidence="2" id="KW-1185">Reference proteome</keyword>
<comment type="caution">
    <text evidence="1">The sequence shown here is derived from an EMBL/GenBank/DDBJ whole genome shotgun (WGS) entry which is preliminary data.</text>
</comment>
<reference evidence="1" key="1">
    <citation type="journal article" date="2021" name="Environ. Microbiol.">
        <title>Gene family expansions and transcriptome signatures uncover fungal adaptations to wood decay.</title>
        <authorList>
            <person name="Hage H."/>
            <person name="Miyauchi S."/>
            <person name="Viragh M."/>
            <person name="Drula E."/>
            <person name="Min B."/>
            <person name="Chaduli D."/>
            <person name="Navarro D."/>
            <person name="Favel A."/>
            <person name="Norest M."/>
            <person name="Lesage-Meessen L."/>
            <person name="Balint B."/>
            <person name="Merenyi Z."/>
            <person name="de Eugenio L."/>
            <person name="Morin E."/>
            <person name="Martinez A.T."/>
            <person name="Baldrian P."/>
            <person name="Stursova M."/>
            <person name="Martinez M.J."/>
            <person name="Novotny C."/>
            <person name="Magnuson J.K."/>
            <person name="Spatafora J.W."/>
            <person name="Maurice S."/>
            <person name="Pangilinan J."/>
            <person name="Andreopoulos W."/>
            <person name="LaButti K."/>
            <person name="Hundley H."/>
            <person name="Na H."/>
            <person name="Kuo A."/>
            <person name="Barry K."/>
            <person name="Lipzen A."/>
            <person name="Henrissat B."/>
            <person name="Riley R."/>
            <person name="Ahrendt S."/>
            <person name="Nagy L.G."/>
            <person name="Grigoriev I.V."/>
            <person name="Martin F."/>
            <person name="Rosso M.N."/>
        </authorList>
    </citation>
    <scope>NUCLEOTIDE SEQUENCE</scope>
    <source>
        <strain evidence="1">CBS 384.51</strain>
    </source>
</reference>
<organism evidence="1 2">
    <name type="scientific">Irpex rosettiformis</name>
    <dbReference type="NCBI Taxonomy" id="378272"/>
    <lineage>
        <taxon>Eukaryota</taxon>
        <taxon>Fungi</taxon>
        <taxon>Dikarya</taxon>
        <taxon>Basidiomycota</taxon>
        <taxon>Agaricomycotina</taxon>
        <taxon>Agaricomycetes</taxon>
        <taxon>Polyporales</taxon>
        <taxon>Irpicaceae</taxon>
        <taxon>Irpex</taxon>
    </lineage>
</organism>
<evidence type="ECO:0000313" key="1">
    <source>
        <dbReference type="EMBL" id="KAI0085286.1"/>
    </source>
</evidence>
<accession>A0ACB8TTM7</accession>
<protein>
    <submittedName>
        <fullName evidence="1">Alpha/Beta hydrolase protein</fullName>
    </submittedName>
</protein>
<gene>
    <name evidence="1" type="ORF">BDY19DRAFT_996837</name>
</gene>
<keyword evidence="1" id="KW-0378">Hydrolase</keyword>
<sequence>MLLNALVSLLGLSFDVYGQRAPASPVVDLGYAIYEGTFNQTTNVTSFLGIRFAAPPVRKLRFRAPQPSLNERSLGVQKTDTIFIGCVQTGDGNKISTPFRPGNVDGLPQKRQSTNPEDCLFLNVWTPGTLKPNAKLPMLVWIHGGGYVAGNVVGTTSVDLIREAGGGLIAVTLDCRLGVFGFLPGAQVKQKGGLNAGLLDQQAVLQWVRRNVTSLLQ</sequence>